<keyword evidence="2" id="KW-0732">Signal</keyword>
<dbReference type="InterPro" id="IPR041624">
    <property type="entry name" value="RGI_lyase"/>
</dbReference>
<proteinExistence type="predicted"/>
<evidence type="ECO:0000313" key="6">
    <source>
        <dbReference type="Proteomes" id="UP000238348"/>
    </source>
</evidence>
<feature type="region of interest" description="Disordered" evidence="1">
    <location>
        <begin position="171"/>
        <end position="208"/>
    </location>
</feature>
<dbReference type="PANTHER" id="PTHR43118">
    <property type="entry name" value="RHAMNOGALACTURONAN LYASE (EUROFUNG)"/>
    <property type="match status" value="1"/>
</dbReference>
<dbReference type="RefSeq" id="WP_199789699.1">
    <property type="nucleotide sequence ID" value="NZ_CP012673.1"/>
</dbReference>
<dbReference type="Gene3D" id="2.60.40.10">
    <property type="entry name" value="Immunoglobulins"/>
    <property type="match status" value="1"/>
</dbReference>
<evidence type="ECO:0000256" key="1">
    <source>
        <dbReference type="SAM" id="MobiDB-lite"/>
    </source>
</evidence>
<dbReference type="CDD" id="cd10318">
    <property type="entry name" value="RGL11"/>
    <property type="match status" value="1"/>
</dbReference>
<dbReference type="Pfam" id="PF18370">
    <property type="entry name" value="RGI_lyase"/>
    <property type="match status" value="1"/>
</dbReference>
<protein>
    <submittedName>
        <fullName evidence="5">Uncharacterized protein</fullName>
    </submittedName>
</protein>
<evidence type="ECO:0000259" key="3">
    <source>
        <dbReference type="Pfam" id="PF18370"/>
    </source>
</evidence>
<organism evidence="5 6">
    <name type="scientific">Sorangium cellulosum</name>
    <name type="common">Polyangium cellulosum</name>
    <dbReference type="NCBI Taxonomy" id="56"/>
    <lineage>
        <taxon>Bacteria</taxon>
        <taxon>Pseudomonadati</taxon>
        <taxon>Myxococcota</taxon>
        <taxon>Polyangia</taxon>
        <taxon>Polyangiales</taxon>
        <taxon>Polyangiaceae</taxon>
        <taxon>Sorangium</taxon>
    </lineage>
</organism>
<evidence type="ECO:0000259" key="4">
    <source>
        <dbReference type="Pfam" id="PF21348"/>
    </source>
</evidence>
<dbReference type="InterPro" id="IPR008979">
    <property type="entry name" value="Galactose-bd-like_sf"/>
</dbReference>
<feature type="region of interest" description="Disordered" evidence="1">
    <location>
        <begin position="419"/>
        <end position="438"/>
    </location>
</feature>
<accession>A0A2L0ESZ1</accession>
<feature type="region of interest" description="Disordered" evidence="1">
    <location>
        <begin position="631"/>
        <end position="655"/>
    </location>
</feature>
<dbReference type="EMBL" id="CP012673">
    <property type="protein sequence ID" value="AUX42395.1"/>
    <property type="molecule type" value="Genomic_DNA"/>
</dbReference>
<feature type="signal peptide" evidence="2">
    <location>
        <begin position="1"/>
        <end position="23"/>
    </location>
</feature>
<feature type="compositionally biased region" description="Gly residues" evidence="1">
    <location>
        <begin position="171"/>
        <end position="205"/>
    </location>
</feature>
<dbReference type="InterPro" id="IPR034641">
    <property type="entry name" value="RGL11"/>
</dbReference>
<dbReference type="InterPro" id="IPR013783">
    <property type="entry name" value="Ig-like_fold"/>
</dbReference>
<gene>
    <name evidence="5" type="ORF">SOCE26_038260</name>
</gene>
<dbReference type="Pfam" id="PF21348">
    <property type="entry name" value="RGL11_C"/>
    <property type="match status" value="1"/>
</dbReference>
<dbReference type="AlphaFoldDB" id="A0A2L0ESZ1"/>
<reference evidence="5 6" key="1">
    <citation type="submission" date="2015-09" db="EMBL/GenBank/DDBJ databases">
        <title>Sorangium comparison.</title>
        <authorList>
            <person name="Zaburannyi N."/>
            <person name="Bunk B."/>
            <person name="Overmann J."/>
            <person name="Mueller R."/>
        </authorList>
    </citation>
    <scope>NUCLEOTIDE SEQUENCE [LARGE SCALE GENOMIC DNA]</scope>
    <source>
        <strain evidence="5 6">So ce26</strain>
    </source>
</reference>
<evidence type="ECO:0000313" key="5">
    <source>
        <dbReference type="EMBL" id="AUX42395.1"/>
    </source>
</evidence>
<dbReference type="InterPro" id="IPR049366">
    <property type="entry name" value="RGL11_C"/>
</dbReference>
<dbReference type="SUPFAM" id="SSF49785">
    <property type="entry name" value="Galactose-binding domain-like"/>
    <property type="match status" value="1"/>
</dbReference>
<dbReference type="Gene3D" id="2.60.120.260">
    <property type="entry name" value="Galactose-binding domain-like"/>
    <property type="match status" value="1"/>
</dbReference>
<feature type="region of interest" description="Disordered" evidence="1">
    <location>
        <begin position="325"/>
        <end position="344"/>
    </location>
</feature>
<dbReference type="SUPFAM" id="SSF69318">
    <property type="entry name" value="Integrin alpha N-terminal domain"/>
    <property type="match status" value="1"/>
</dbReference>
<feature type="chain" id="PRO_5014804641" evidence="2">
    <location>
        <begin position="24"/>
        <end position="803"/>
    </location>
</feature>
<dbReference type="InterPro" id="IPR028994">
    <property type="entry name" value="Integrin_alpha_N"/>
</dbReference>
<feature type="domain" description="Rhamnogalacturonan I lyase beta-sheet" evidence="3">
    <location>
        <begin position="223"/>
        <end position="304"/>
    </location>
</feature>
<name>A0A2L0ESZ1_SORCE</name>
<feature type="domain" description="Rhamnogalacturonan lyase family 11 C-terminal" evidence="4">
    <location>
        <begin position="328"/>
        <end position="798"/>
    </location>
</feature>
<dbReference type="PANTHER" id="PTHR43118:SF1">
    <property type="entry name" value="RHAMNOGALACTURONAN LYASE (EUROFUNG)"/>
    <property type="match status" value="1"/>
</dbReference>
<dbReference type="Proteomes" id="UP000238348">
    <property type="component" value="Chromosome"/>
</dbReference>
<evidence type="ECO:0000256" key="2">
    <source>
        <dbReference type="SAM" id="SignalP"/>
    </source>
</evidence>
<sequence length="803" mass="84891">MKFKFAYTFGRLLSLGLAGCVAAGDGFVDVDSLSDALSAVRMEAEGQSWSISSGDRIETNPGDVKFRANQGGDFFKFSKSVEAGTYKIVLRYATRNVYGKYDVKVAGSTVASLDAYSSSTGDRWTTATLGEKALSGNVEFSFQVTGKNSSASGYDLKIDYIELVPVEGAGSGGGGGSASTGGGGSASTGGGGSASTGGGGSGTGDPGESICGVKPGAATGHVAMENLCRGVVAVRSGEGNFISWRLMGYEDRGIGFNVYRDGTKVNGAPITNSTNYYDSGAPRSAKYTVRAVIGGAEQGDSANTRDGDAGTPTWERNYLTIPLRTPAGYDAGDASPGDLDGDGDYELVVKEQDTPRDPSQDGRTGQPKFAAYDTDGTFLWRIDLGINIRESEHTTPFVVYDLDGDGRAEIAVKTAPGTRDGKGEFLHTGPAASDDDRRDYRNGAGKILSGPEYLTVFSGVDGSELATIAYHAPYGSGSFGDNNGNRSDRYNATLAFLDDSGRPSVVMQRGYYARTTFGAYNYRDGRLSLMWSFDSSARGNGAYAGKGVHSVMAADTDGDLRQEIIPGGATIGPDGRGKCAVSFYAHGDALHIADLVPSRPGLEVFQPTESDGVPSYFLRDAETCEVLWRGPNSDGEGPGRGAADDITPDSPGGEAWTNTAGLFNAANGRNIGSRPREVNFLVWWDGDESRELLNGNTVVNFDGEGRGFTAEGCTSINGSKSVPTLSADLFGDWREEVVFLCGSSLRIYTTNHVTDRRIYTLMHDPQYRANVSAQNATYNQPPHTSFHIGGGMREPPRPNITVR</sequence>